<evidence type="ECO:0000256" key="7">
    <source>
        <dbReference type="ARBA" id="ARBA00022763"/>
    </source>
</evidence>
<dbReference type="InterPro" id="IPR001126">
    <property type="entry name" value="UmuC"/>
</dbReference>
<dbReference type="InterPro" id="IPR050116">
    <property type="entry name" value="DNA_polymerase-Y"/>
</dbReference>
<keyword evidence="8 13" id="KW-0460">Magnesium</keyword>
<evidence type="ECO:0000256" key="4">
    <source>
        <dbReference type="ARBA" id="ARBA00022695"/>
    </source>
</evidence>
<dbReference type="PANTHER" id="PTHR11076:SF33">
    <property type="entry name" value="DNA POLYMERASE KAPPA"/>
    <property type="match status" value="1"/>
</dbReference>
<feature type="site" description="Substrate discrimination" evidence="13">
    <location>
        <position position="19"/>
    </location>
</feature>
<dbReference type="Pfam" id="PF00817">
    <property type="entry name" value="IMS"/>
    <property type="match status" value="1"/>
</dbReference>
<feature type="domain" description="UmuC" evidence="14">
    <location>
        <begin position="10"/>
        <end position="190"/>
    </location>
</feature>
<feature type="binding site" evidence="13">
    <location>
        <position position="14"/>
    </location>
    <ligand>
        <name>Mg(2+)</name>
        <dbReference type="ChEBI" id="CHEBI:18420"/>
    </ligand>
</feature>
<comment type="caution">
    <text evidence="15">The sequence shown here is derived from an EMBL/GenBank/DDBJ whole genome shotgun (WGS) entry which is preliminary data.</text>
</comment>
<accession>A0A7W3JTB1</accession>
<dbReference type="SUPFAM" id="SSF56672">
    <property type="entry name" value="DNA/RNA polymerases"/>
    <property type="match status" value="1"/>
</dbReference>
<dbReference type="InterPro" id="IPR043502">
    <property type="entry name" value="DNA/RNA_pol_sf"/>
</dbReference>
<dbReference type="InterPro" id="IPR022880">
    <property type="entry name" value="DNApol_IV"/>
</dbReference>
<dbReference type="EC" id="2.7.7.7" evidence="13"/>
<evidence type="ECO:0000256" key="6">
    <source>
        <dbReference type="ARBA" id="ARBA00022723"/>
    </source>
</evidence>
<keyword evidence="9 13" id="KW-0239">DNA-directed DNA polymerase</keyword>
<evidence type="ECO:0000256" key="12">
    <source>
        <dbReference type="ARBA" id="ARBA00049244"/>
    </source>
</evidence>
<dbReference type="Pfam" id="PF11798">
    <property type="entry name" value="IMS_HHH"/>
    <property type="match status" value="1"/>
</dbReference>
<dbReference type="Gene3D" id="3.30.70.270">
    <property type="match status" value="1"/>
</dbReference>
<keyword evidence="16" id="KW-1185">Reference proteome</keyword>
<dbReference type="GO" id="GO:0006281">
    <property type="term" value="P:DNA repair"/>
    <property type="evidence" value="ECO:0007669"/>
    <property type="project" value="UniProtKB-UniRule"/>
</dbReference>
<dbReference type="SUPFAM" id="SSF100879">
    <property type="entry name" value="Lesion bypass DNA polymerase (Y-family), little finger domain"/>
    <property type="match status" value="1"/>
</dbReference>
<comment type="similarity">
    <text evidence="1 13">Belongs to the DNA polymerase type-Y family.</text>
</comment>
<evidence type="ECO:0000313" key="16">
    <source>
        <dbReference type="Proteomes" id="UP000524237"/>
    </source>
</evidence>
<keyword evidence="10 13" id="KW-0234">DNA repair</keyword>
<feature type="binding site" evidence="13">
    <location>
        <position position="108"/>
    </location>
    <ligand>
        <name>Mg(2+)</name>
        <dbReference type="ChEBI" id="CHEBI:18420"/>
    </ligand>
</feature>
<dbReference type="InterPro" id="IPR024728">
    <property type="entry name" value="PolY_HhH_motif"/>
</dbReference>
<evidence type="ECO:0000256" key="11">
    <source>
        <dbReference type="ARBA" id="ARBA00025589"/>
    </source>
</evidence>
<dbReference type="AlphaFoldDB" id="A0A7W3JTB1"/>
<proteinExistence type="inferred from homology"/>
<comment type="function">
    <text evidence="11 13">Poorly processive, error-prone DNA polymerase involved in untargeted mutagenesis. Copies undamaged DNA at stalled replication forks, which arise in vivo from mismatched or misaligned primer ends. These misaligned primers can be extended by PolIV. Exhibits no 3'-5' exonuclease (proofreading) activity. May be involved in translesional synthesis, in conjunction with the beta clamp from PolIII.</text>
</comment>
<dbReference type="EMBL" id="JACGWU010000001">
    <property type="protein sequence ID" value="MBA8828835.1"/>
    <property type="molecule type" value="Genomic_DNA"/>
</dbReference>
<dbReference type="InterPro" id="IPR017961">
    <property type="entry name" value="DNA_pol_Y-fam_little_finger"/>
</dbReference>
<dbReference type="GO" id="GO:0006261">
    <property type="term" value="P:DNA-templated DNA replication"/>
    <property type="evidence" value="ECO:0007669"/>
    <property type="project" value="UniProtKB-UniRule"/>
</dbReference>
<dbReference type="GO" id="GO:0042276">
    <property type="term" value="P:error-prone translesion synthesis"/>
    <property type="evidence" value="ECO:0007669"/>
    <property type="project" value="TreeGrafter"/>
</dbReference>
<dbReference type="PROSITE" id="PS50173">
    <property type="entry name" value="UMUC"/>
    <property type="match status" value="1"/>
</dbReference>
<evidence type="ECO:0000256" key="10">
    <source>
        <dbReference type="ARBA" id="ARBA00023204"/>
    </source>
</evidence>
<feature type="active site" evidence="13">
    <location>
        <position position="109"/>
    </location>
</feature>
<dbReference type="NCBIfam" id="NF003015">
    <property type="entry name" value="PRK03858.1"/>
    <property type="match status" value="1"/>
</dbReference>
<comment type="subcellular location">
    <subcellularLocation>
        <location evidence="13">Cytoplasm</location>
    </subcellularLocation>
</comment>
<protein>
    <recommendedName>
        <fullName evidence="13">DNA polymerase IV</fullName>
        <shortName evidence="13">Pol IV</shortName>
        <ecNumber evidence="13">2.7.7.7</ecNumber>
    </recommendedName>
</protein>
<dbReference type="InterPro" id="IPR036775">
    <property type="entry name" value="DNA_pol_Y-fam_lit_finger_sf"/>
</dbReference>
<keyword evidence="13" id="KW-0238">DNA-binding</keyword>
<keyword evidence="7 13" id="KW-0227">DNA damage</keyword>
<comment type="subunit">
    <text evidence="13">Monomer.</text>
</comment>
<gene>
    <name evidence="13" type="primary">dinB</name>
    <name evidence="15" type="ORF">FB555_000906</name>
</gene>
<dbReference type="HAMAP" id="MF_01113">
    <property type="entry name" value="DNApol_IV"/>
    <property type="match status" value="1"/>
</dbReference>
<sequence length="402" mass="43578">MSQQPSGANILHIDMDAFFASVELLDHPEAVGLPAVVAHNSSRSVVTSATYEARALGIRSAMALSMAKRICATVIVLEPHRGLYTKYSAMVMAIFRDFTPLVEPLSIDEAFLDVSGARRLLGSPVQIATEIRRRVLAETGLTCSVGIASTKFMAKLASTKSKPNGLLVVEPENTLAFLRPLPINALWGVGAKTAEVLKRRGLHTVGEVADTPVTSLVSALGESAGRQLHELSWGRDPRLVSTERSEKSIGREHTFETDVRDDVALKAALLDQSARVAGQLRHAGLEARTVGLKVTFSDFTSLTRSRTLSDATSVGREIHRTVVELLDELKRGSRSVRLIGVRASALVEEGGQAFTLWEDEDDAWRDAEIAVDQVAEKFGRNAVMPASLMRTMEETRESGIPG</sequence>
<evidence type="ECO:0000256" key="13">
    <source>
        <dbReference type="HAMAP-Rule" id="MF_01113"/>
    </source>
</evidence>
<keyword evidence="3 13" id="KW-0808">Transferase</keyword>
<evidence type="ECO:0000256" key="2">
    <source>
        <dbReference type="ARBA" id="ARBA00022457"/>
    </source>
</evidence>
<reference evidence="15 16" key="1">
    <citation type="submission" date="2020-07" db="EMBL/GenBank/DDBJ databases">
        <title>Sequencing the genomes of 1000 actinobacteria strains.</title>
        <authorList>
            <person name="Klenk H.-P."/>
        </authorList>
    </citation>
    <scope>NUCLEOTIDE SEQUENCE [LARGE SCALE GENOMIC DNA]</scope>
    <source>
        <strain evidence="15 16">DSM 23737</strain>
    </source>
</reference>
<evidence type="ECO:0000256" key="3">
    <source>
        <dbReference type="ARBA" id="ARBA00022679"/>
    </source>
</evidence>
<comment type="cofactor">
    <cofactor evidence="13">
        <name>Mg(2+)</name>
        <dbReference type="ChEBI" id="CHEBI:18420"/>
    </cofactor>
    <text evidence="13">Binds 2 magnesium ions per subunit.</text>
</comment>
<comment type="catalytic activity">
    <reaction evidence="12 13">
        <text>DNA(n) + a 2'-deoxyribonucleoside 5'-triphosphate = DNA(n+1) + diphosphate</text>
        <dbReference type="Rhea" id="RHEA:22508"/>
        <dbReference type="Rhea" id="RHEA-COMP:17339"/>
        <dbReference type="Rhea" id="RHEA-COMP:17340"/>
        <dbReference type="ChEBI" id="CHEBI:33019"/>
        <dbReference type="ChEBI" id="CHEBI:61560"/>
        <dbReference type="ChEBI" id="CHEBI:173112"/>
        <dbReference type="EC" id="2.7.7.7"/>
    </reaction>
</comment>
<dbReference type="GO" id="GO:0000287">
    <property type="term" value="F:magnesium ion binding"/>
    <property type="evidence" value="ECO:0007669"/>
    <property type="project" value="UniProtKB-UniRule"/>
</dbReference>
<dbReference type="GO" id="GO:0003684">
    <property type="term" value="F:damaged DNA binding"/>
    <property type="evidence" value="ECO:0007669"/>
    <property type="project" value="InterPro"/>
</dbReference>
<dbReference type="CDD" id="cd03586">
    <property type="entry name" value="PolY_Pol_IV_kappa"/>
    <property type="match status" value="1"/>
</dbReference>
<dbReference type="PANTHER" id="PTHR11076">
    <property type="entry name" value="DNA REPAIR POLYMERASE UMUC / TRANSFERASE FAMILY MEMBER"/>
    <property type="match status" value="1"/>
</dbReference>
<dbReference type="RefSeq" id="WP_182484195.1">
    <property type="nucleotide sequence ID" value="NZ_JACGWU010000001.1"/>
</dbReference>
<evidence type="ECO:0000256" key="1">
    <source>
        <dbReference type="ARBA" id="ARBA00010945"/>
    </source>
</evidence>
<keyword evidence="13" id="KW-0963">Cytoplasm</keyword>
<dbReference type="FunFam" id="3.30.1490.100:FF:000004">
    <property type="entry name" value="DNA polymerase IV"/>
    <property type="match status" value="1"/>
</dbReference>
<dbReference type="Gene3D" id="3.40.1170.60">
    <property type="match status" value="1"/>
</dbReference>
<dbReference type="InterPro" id="IPR043128">
    <property type="entry name" value="Rev_trsase/Diguanyl_cyclase"/>
</dbReference>
<dbReference type="GO" id="GO:0005829">
    <property type="term" value="C:cytosol"/>
    <property type="evidence" value="ECO:0007669"/>
    <property type="project" value="TreeGrafter"/>
</dbReference>
<keyword evidence="2 13" id="KW-0515">Mutator protein</keyword>
<dbReference type="Pfam" id="PF11799">
    <property type="entry name" value="IMS_C"/>
    <property type="match status" value="1"/>
</dbReference>
<dbReference type="GO" id="GO:0003887">
    <property type="term" value="F:DNA-directed DNA polymerase activity"/>
    <property type="evidence" value="ECO:0007669"/>
    <property type="project" value="UniProtKB-UniRule"/>
</dbReference>
<name>A0A7W3JTB1_9MICO</name>
<dbReference type="Gene3D" id="1.10.150.20">
    <property type="entry name" value="5' to 3' exonuclease, C-terminal subdomain"/>
    <property type="match status" value="1"/>
</dbReference>
<organism evidence="15 16">
    <name type="scientific">Alpinimonas psychrophila</name>
    <dbReference type="NCBI Taxonomy" id="748908"/>
    <lineage>
        <taxon>Bacteria</taxon>
        <taxon>Bacillati</taxon>
        <taxon>Actinomycetota</taxon>
        <taxon>Actinomycetes</taxon>
        <taxon>Micrococcales</taxon>
        <taxon>Microbacteriaceae</taxon>
        <taxon>Alpinimonas</taxon>
    </lineage>
</organism>
<dbReference type="Gene3D" id="3.30.1490.100">
    <property type="entry name" value="DNA polymerase, Y-family, little finger domain"/>
    <property type="match status" value="1"/>
</dbReference>
<evidence type="ECO:0000259" key="14">
    <source>
        <dbReference type="PROSITE" id="PS50173"/>
    </source>
</evidence>
<evidence type="ECO:0000256" key="8">
    <source>
        <dbReference type="ARBA" id="ARBA00022842"/>
    </source>
</evidence>
<dbReference type="GO" id="GO:0009432">
    <property type="term" value="P:SOS response"/>
    <property type="evidence" value="ECO:0007669"/>
    <property type="project" value="TreeGrafter"/>
</dbReference>
<evidence type="ECO:0000313" key="15">
    <source>
        <dbReference type="EMBL" id="MBA8828835.1"/>
    </source>
</evidence>
<keyword evidence="5 13" id="KW-0235">DNA replication</keyword>
<dbReference type="NCBIfam" id="NF002677">
    <property type="entry name" value="PRK02406.1"/>
    <property type="match status" value="1"/>
</dbReference>
<evidence type="ECO:0000256" key="5">
    <source>
        <dbReference type="ARBA" id="ARBA00022705"/>
    </source>
</evidence>
<dbReference type="Proteomes" id="UP000524237">
    <property type="component" value="Unassembled WGS sequence"/>
</dbReference>
<keyword evidence="6 13" id="KW-0479">Metal-binding</keyword>
<keyword evidence="4 13" id="KW-0548">Nucleotidyltransferase</keyword>
<evidence type="ECO:0000256" key="9">
    <source>
        <dbReference type="ARBA" id="ARBA00022932"/>
    </source>
</evidence>